<dbReference type="AlphaFoldDB" id="A0A0C3SG33"/>
<organism evidence="8 9">
    <name type="scientific">Guillardia theta (strain CCMP2712)</name>
    <name type="common">Cryptophyte</name>
    <dbReference type="NCBI Taxonomy" id="905079"/>
    <lineage>
        <taxon>Eukaryota</taxon>
        <taxon>Cryptophyceae</taxon>
        <taxon>Pyrenomonadales</taxon>
        <taxon>Geminigeraceae</taxon>
        <taxon>Guillardia</taxon>
    </lineage>
</organism>
<evidence type="ECO:0000256" key="6">
    <source>
        <dbReference type="SAM" id="Phobius"/>
    </source>
</evidence>
<keyword evidence="2 6" id="KW-0812">Transmembrane</keyword>
<evidence type="ECO:0000256" key="4">
    <source>
        <dbReference type="ARBA" id="ARBA00022989"/>
    </source>
</evidence>
<accession>A0A0C3SG33</accession>
<proteinExistence type="inferred from homology"/>
<dbReference type="EMBL" id="AF041468">
    <property type="status" value="NOT_ANNOTATED_CDS"/>
    <property type="molecule type" value="Genomic_DNA"/>
</dbReference>
<reference evidence="9" key="1">
    <citation type="journal article" date="2012" name="Nature">
        <title>Algal genomes reveal evolutionary mosaicism and the fate of nucleomorphs.</title>
        <authorList>
            <consortium name="DOE Joint Genome Institute"/>
            <person name="Curtis B.A."/>
            <person name="Tanifuji G."/>
            <person name="Burki F."/>
            <person name="Gruber A."/>
            <person name="Irimia M."/>
            <person name="Maruyama S."/>
            <person name="Arias M.C."/>
            <person name="Ball S.G."/>
            <person name="Gile G.H."/>
            <person name="Hirakawa Y."/>
            <person name="Hopkins J.F."/>
            <person name="Kuo A."/>
            <person name="Rensing S.A."/>
            <person name="Schmutz J."/>
            <person name="Symeonidi A."/>
            <person name="Elias M."/>
            <person name="Eveleigh R.J."/>
            <person name="Herman E.K."/>
            <person name="Klute M.J."/>
            <person name="Nakayama T."/>
            <person name="Obornik M."/>
            <person name="Reyes-Prieto A."/>
            <person name="Armbrust E.V."/>
            <person name="Aves S.J."/>
            <person name="Beiko R.G."/>
            <person name="Coutinho P."/>
            <person name="Dacks J.B."/>
            <person name="Durnford D.G."/>
            <person name="Fast N.M."/>
            <person name="Green B.R."/>
            <person name="Grisdale C.J."/>
            <person name="Hempel F."/>
            <person name="Henrissat B."/>
            <person name="Hoppner M.P."/>
            <person name="Ishida K."/>
            <person name="Kim E."/>
            <person name="Koreny L."/>
            <person name="Kroth P.G."/>
            <person name="Liu Y."/>
            <person name="Malik S.B."/>
            <person name="Maier U.G."/>
            <person name="McRose D."/>
            <person name="Mock T."/>
            <person name="Neilson J.A."/>
            <person name="Onodera N.T."/>
            <person name="Poole A.M."/>
            <person name="Pritham E.J."/>
            <person name="Richards T.A."/>
            <person name="Rocap G."/>
            <person name="Roy S.W."/>
            <person name="Sarai C."/>
            <person name="Schaack S."/>
            <person name="Shirato S."/>
            <person name="Slamovits C.H."/>
            <person name="Spencer D.F."/>
            <person name="Suzuki S."/>
            <person name="Worden A.Z."/>
            <person name="Zauner S."/>
            <person name="Barry K."/>
            <person name="Bell C."/>
            <person name="Bharti A.K."/>
            <person name="Crow J.A."/>
            <person name="Grimwood J."/>
            <person name="Kramer R."/>
            <person name="Lindquist E."/>
            <person name="Lucas S."/>
            <person name="Salamov A."/>
            <person name="McFadden G.I."/>
            <person name="Lane C.E."/>
            <person name="Keeling P.J."/>
            <person name="Gray M.W."/>
            <person name="Grigoriev I.V."/>
            <person name="Archibald J.M."/>
        </authorList>
    </citation>
    <scope>NUCLEOTIDE SEQUENCE</scope>
    <source>
        <strain evidence="9">CCMP2712</strain>
    </source>
</reference>
<evidence type="ECO:0000256" key="5">
    <source>
        <dbReference type="ARBA" id="ARBA00023136"/>
    </source>
</evidence>
<dbReference type="InterPro" id="IPR023494">
    <property type="entry name" value="Cyt_c_bgen_Ccs1/CcsB/ResB"/>
</dbReference>
<dbReference type="OMA" id="RFWIDYT"/>
<evidence type="ECO:0000313" key="9">
    <source>
        <dbReference type="Proteomes" id="UP000011087"/>
    </source>
</evidence>
<dbReference type="GO" id="GO:0017004">
    <property type="term" value="P:cytochrome complex assembly"/>
    <property type="evidence" value="ECO:0007669"/>
    <property type="project" value="UniProtKB-KW"/>
</dbReference>
<dbReference type="Proteomes" id="UP000011087">
    <property type="component" value="Unassembled WGS sequence"/>
</dbReference>
<feature type="transmembrane region" description="Helical" evidence="6">
    <location>
        <begin position="155"/>
        <end position="177"/>
    </location>
</feature>
<evidence type="ECO:0000259" key="7">
    <source>
        <dbReference type="Pfam" id="PF05140"/>
    </source>
</evidence>
<dbReference type="GO" id="GO:0016020">
    <property type="term" value="C:membrane"/>
    <property type="evidence" value="ECO:0007669"/>
    <property type="project" value="UniProtKB-SubCell"/>
</dbReference>
<feature type="transmembrane region" description="Helical" evidence="6">
    <location>
        <begin position="73"/>
        <end position="93"/>
    </location>
</feature>
<dbReference type="HAMAP" id="MF_01392">
    <property type="entry name" value="CytC_Ccs1"/>
    <property type="match status" value="1"/>
</dbReference>
<evidence type="ECO:0000256" key="2">
    <source>
        <dbReference type="ARBA" id="ARBA00022692"/>
    </source>
</evidence>
<reference evidence="9" key="2">
    <citation type="submission" date="2012-11" db="EMBL/GenBank/DDBJ databases">
        <authorList>
            <person name="Kuo A."/>
            <person name="Curtis B.A."/>
            <person name="Tanifuji G."/>
            <person name="Burki F."/>
            <person name="Gruber A."/>
            <person name="Irimia M."/>
            <person name="Maruyama S."/>
            <person name="Arias M.C."/>
            <person name="Ball S.G."/>
            <person name="Gile G.H."/>
            <person name="Hirakawa Y."/>
            <person name="Hopkins J.F."/>
            <person name="Rensing S.A."/>
            <person name="Schmutz J."/>
            <person name="Symeonidi A."/>
            <person name="Elias M."/>
            <person name="Eveleigh R.J."/>
            <person name="Herman E.K."/>
            <person name="Klute M.J."/>
            <person name="Nakayama T."/>
            <person name="Obornik M."/>
            <person name="Reyes-Prieto A."/>
            <person name="Armbrust E.V."/>
            <person name="Aves S.J."/>
            <person name="Beiko R.G."/>
            <person name="Coutinho P."/>
            <person name="Dacks J.B."/>
            <person name="Durnford D.G."/>
            <person name="Fast N.M."/>
            <person name="Green B.R."/>
            <person name="Grisdale C."/>
            <person name="Hempe F."/>
            <person name="Henrissat B."/>
            <person name="Hoppner M.P."/>
            <person name="Ishida K.-I."/>
            <person name="Kim E."/>
            <person name="Koreny L."/>
            <person name="Kroth P.G."/>
            <person name="Liu Y."/>
            <person name="Malik S.-B."/>
            <person name="Maier U.G."/>
            <person name="McRose D."/>
            <person name="Mock T."/>
            <person name="Neilson J.A."/>
            <person name="Onodera N.T."/>
            <person name="Poole A.M."/>
            <person name="Pritham E.J."/>
            <person name="Richards T.A."/>
            <person name="Rocap G."/>
            <person name="Roy S.W."/>
            <person name="Sarai C."/>
            <person name="Schaack S."/>
            <person name="Shirato S."/>
            <person name="Slamovits C.H."/>
            <person name="Spencer D.F."/>
            <person name="Suzuki S."/>
            <person name="Worden A.Z."/>
            <person name="Zauner S."/>
            <person name="Barry K."/>
            <person name="Bell C."/>
            <person name="Bharti A.K."/>
            <person name="Crow J.A."/>
            <person name="Grimwood J."/>
            <person name="Kramer R."/>
            <person name="Lindquist E."/>
            <person name="Lucas S."/>
            <person name="Salamov A."/>
            <person name="McFadden G.I."/>
            <person name="Lane C.E."/>
            <person name="Keeling P.J."/>
            <person name="Gray M.W."/>
            <person name="Grigoriev I.V."/>
            <person name="Archibald J.M."/>
        </authorList>
    </citation>
    <scope>NUCLEOTIDE SEQUENCE</scope>
    <source>
        <strain evidence="9">CCMP2712</strain>
    </source>
</reference>
<name>A0A0C3SG33_GUITC</name>
<reference evidence="8" key="3">
    <citation type="submission" date="2015-06" db="UniProtKB">
        <authorList>
            <consortium name="EnsemblProtists"/>
        </authorList>
    </citation>
    <scope>IDENTIFICATION</scope>
</reference>
<feature type="transmembrane region" description="Helical" evidence="6">
    <location>
        <begin position="356"/>
        <end position="376"/>
    </location>
</feature>
<dbReference type="EnsemblProtists" id="AAC35622">
    <property type="protein sequence ID" value="AAC35622"/>
    <property type="gene ID" value="EGPrGTG00000000109"/>
</dbReference>
<keyword evidence="3" id="KW-0201">Cytochrome c-type biogenesis</keyword>
<protein>
    <recommendedName>
        <fullName evidence="7">ResB-like domain-containing protein</fullName>
    </recommendedName>
</protein>
<comment type="subcellular location">
    <subcellularLocation>
        <location evidence="1">Membrane</location>
        <topology evidence="1">Multi-pass membrane protein</topology>
    </subcellularLocation>
</comment>
<keyword evidence="4 6" id="KW-1133">Transmembrane helix</keyword>
<dbReference type="PANTHER" id="PTHR31566">
    <property type="entry name" value="CYTOCHROME C BIOGENESIS PROTEIN CCS1, CHLOROPLASTIC"/>
    <property type="match status" value="1"/>
</dbReference>
<keyword evidence="9" id="KW-1185">Reference proteome</keyword>
<dbReference type="Pfam" id="PF05140">
    <property type="entry name" value="ResB"/>
    <property type="match status" value="1"/>
</dbReference>
<dbReference type="PANTHER" id="PTHR31566:SF0">
    <property type="entry name" value="CYTOCHROME C BIOGENESIS PROTEIN CCS1, CHLOROPLASTIC"/>
    <property type="match status" value="1"/>
</dbReference>
<evidence type="ECO:0000256" key="1">
    <source>
        <dbReference type="ARBA" id="ARBA00004141"/>
    </source>
</evidence>
<feature type="domain" description="ResB-like" evidence="7">
    <location>
        <begin position="15"/>
        <end position="259"/>
    </location>
</feature>
<evidence type="ECO:0000313" key="8">
    <source>
        <dbReference type="EnsemblProtists" id="AAC35622"/>
    </source>
</evidence>
<evidence type="ECO:0000256" key="3">
    <source>
        <dbReference type="ARBA" id="ARBA00022748"/>
    </source>
</evidence>
<dbReference type="InterPro" id="IPR007816">
    <property type="entry name" value="ResB-like_domain"/>
</dbReference>
<sequence length="414" mass="47777">MNYIIKFLNKLNNLTVAIIILLAIALASALGTVIEQNKNTDFYLKNYPLTKPLFNFVTSDLILKFGLDHVYTSWWFIFLIILLLLSLTLCTITRQLPALKLARLWQFYTNFNTKAKFQIRFKTNSSSLTKLTYYLEEKNYKIKHFNHFVYAYKGIFGRVSPIIVHFSLVIVLIGSMLSTTQGRTQEAFIVVNQEKPVLDTYEAYVNDFKIAYNSQGLIDQFYSDLILETRQASKIQKTIYVNEPLNYSNITIYQTDWNIDNLVICIDNQNYYSIPLQFIELPNGSESKYWINRLDLFGQSVFCVVNDLTGIVYLYNQNKDLICISSLGEFITLNGHTITFNKLVASTGLQFKLDSFIPLVYLGFLLLMISTLLSYISYSQVWLVKNGSTTYIFGSTNRAKFAFIKQLTEIANQC</sequence>
<keyword evidence="5 6" id="KW-0472">Membrane</keyword>